<keyword evidence="2" id="KW-0812">Transmembrane</keyword>
<feature type="transmembrane region" description="Helical" evidence="2">
    <location>
        <begin position="597"/>
        <end position="614"/>
    </location>
</feature>
<sequence>MHNLGIRRKPVLSSRPASSFLGQDGDDQLLLGPEGNPGTPNDASGVESIEMQGIHSSTASRMHITSSAPPYFSVNQEDSESTFNAQHVQDPGYGILAAQSSTPITGQAALKSLGIATVSPVAAAAGKRTWKPWTLKIWFPMSLFIIILILLALNIHFGRLALRPHPDYDGKPTGFLSEDDEDLVDLSGHAYRITFCYIYLPNLLSTFLLSNLIQILDIEVKRIDPFRLLSRQEGATAQETFCAEHLTKNMFSVLWSTIRSRNIPVMVSHTLYMLCSVVLPLLSAAYFEIIPVETAPEKWTNVPGAAFIWAPRVSVLICVSLVFVLMLTCLGYLIWYLHILDTALECSPYSMLGLARLSQLEDFRINWQRVPQQATREELYQSFGSQRYALRRFSDSSPLFCVLPDGQLAKTPQYPTKIRTYTTGAPYWKEGKPLVFNMPVFVIFAALAVVWKFISDQFDGLSLSNQRLINSIAGSLIRMFLDYFDREHRLLEPLRLSGLYKTSSTQNTLEINKRSPQKRFLADPSTDFSNPTPIWSAFKFLRTKRYHLAASSLYPLLADLYVLLVTTTAARYSRESNDTEQVLTEMLDATTETRSRYNIFFIIFVGVFAVFEVAKSYSPVRMRVPRHPCSLAAKISYICSSETLLRDAAGEQRLKDESGRLLKYGPGWFVSANGKCEVRYDAAQNAVAVYHGSYPVPQAGIPRQV</sequence>
<proteinExistence type="predicted"/>
<dbReference type="Pfam" id="PF11915">
    <property type="entry name" value="DUF3433"/>
    <property type="match status" value="1"/>
</dbReference>
<evidence type="ECO:0000313" key="4">
    <source>
        <dbReference type="Proteomes" id="UP000800094"/>
    </source>
</evidence>
<dbReference type="RefSeq" id="XP_033687191.1">
    <property type="nucleotide sequence ID" value="XM_033821159.1"/>
</dbReference>
<evidence type="ECO:0000256" key="2">
    <source>
        <dbReference type="SAM" id="Phobius"/>
    </source>
</evidence>
<feature type="transmembrane region" description="Helical" evidence="2">
    <location>
        <begin position="434"/>
        <end position="454"/>
    </location>
</feature>
<dbReference type="PANTHER" id="PTHR37544:SF3">
    <property type="entry name" value="SPRAY"/>
    <property type="match status" value="1"/>
</dbReference>
<feature type="transmembrane region" description="Helical" evidence="2">
    <location>
        <begin position="271"/>
        <end position="289"/>
    </location>
</feature>
<accession>A0A6A6IPL5</accession>
<keyword evidence="2" id="KW-1133">Transmembrane helix</keyword>
<evidence type="ECO:0000256" key="1">
    <source>
        <dbReference type="SAM" id="MobiDB-lite"/>
    </source>
</evidence>
<dbReference type="PANTHER" id="PTHR37544">
    <property type="entry name" value="SPRAY-RELATED"/>
    <property type="match status" value="1"/>
</dbReference>
<feature type="region of interest" description="Disordered" evidence="1">
    <location>
        <begin position="15"/>
        <end position="46"/>
    </location>
</feature>
<organism evidence="3 4">
    <name type="scientific">Trematosphaeria pertusa</name>
    <dbReference type="NCBI Taxonomy" id="390896"/>
    <lineage>
        <taxon>Eukaryota</taxon>
        <taxon>Fungi</taxon>
        <taxon>Dikarya</taxon>
        <taxon>Ascomycota</taxon>
        <taxon>Pezizomycotina</taxon>
        <taxon>Dothideomycetes</taxon>
        <taxon>Pleosporomycetidae</taxon>
        <taxon>Pleosporales</taxon>
        <taxon>Massarineae</taxon>
        <taxon>Trematosphaeriaceae</taxon>
        <taxon>Trematosphaeria</taxon>
    </lineage>
</organism>
<reference evidence="3" key="1">
    <citation type="journal article" date="2020" name="Stud. Mycol.">
        <title>101 Dothideomycetes genomes: a test case for predicting lifestyles and emergence of pathogens.</title>
        <authorList>
            <person name="Haridas S."/>
            <person name="Albert R."/>
            <person name="Binder M."/>
            <person name="Bloem J."/>
            <person name="Labutti K."/>
            <person name="Salamov A."/>
            <person name="Andreopoulos B."/>
            <person name="Baker S."/>
            <person name="Barry K."/>
            <person name="Bills G."/>
            <person name="Bluhm B."/>
            <person name="Cannon C."/>
            <person name="Castanera R."/>
            <person name="Culley D."/>
            <person name="Daum C."/>
            <person name="Ezra D."/>
            <person name="Gonzalez J."/>
            <person name="Henrissat B."/>
            <person name="Kuo A."/>
            <person name="Liang C."/>
            <person name="Lipzen A."/>
            <person name="Lutzoni F."/>
            <person name="Magnuson J."/>
            <person name="Mondo S."/>
            <person name="Nolan M."/>
            <person name="Ohm R."/>
            <person name="Pangilinan J."/>
            <person name="Park H.-J."/>
            <person name="Ramirez L."/>
            <person name="Alfaro M."/>
            <person name="Sun H."/>
            <person name="Tritt A."/>
            <person name="Yoshinaga Y."/>
            <person name="Zwiers L.-H."/>
            <person name="Turgeon B."/>
            <person name="Goodwin S."/>
            <person name="Spatafora J."/>
            <person name="Crous P."/>
            <person name="Grigoriev I."/>
        </authorList>
    </citation>
    <scope>NUCLEOTIDE SEQUENCE</scope>
    <source>
        <strain evidence="3">CBS 122368</strain>
    </source>
</reference>
<dbReference type="Proteomes" id="UP000800094">
    <property type="component" value="Unassembled WGS sequence"/>
</dbReference>
<dbReference type="InterPro" id="IPR021840">
    <property type="entry name" value="DUF3433"/>
</dbReference>
<dbReference type="AlphaFoldDB" id="A0A6A6IPL5"/>
<keyword evidence="4" id="KW-1185">Reference proteome</keyword>
<feature type="transmembrane region" description="Helical" evidence="2">
    <location>
        <begin position="548"/>
        <end position="570"/>
    </location>
</feature>
<dbReference type="GeneID" id="54574489"/>
<feature type="transmembrane region" description="Helical" evidence="2">
    <location>
        <begin position="190"/>
        <end position="213"/>
    </location>
</feature>
<name>A0A6A6IPL5_9PLEO</name>
<protein>
    <submittedName>
        <fullName evidence="3">Uncharacterized protein</fullName>
    </submittedName>
</protein>
<keyword evidence="2" id="KW-0472">Membrane</keyword>
<feature type="transmembrane region" description="Helical" evidence="2">
    <location>
        <begin position="137"/>
        <end position="157"/>
    </location>
</feature>
<gene>
    <name evidence="3" type="ORF">BU26DRAFT_252628</name>
</gene>
<dbReference type="EMBL" id="ML987192">
    <property type="protein sequence ID" value="KAF2252187.1"/>
    <property type="molecule type" value="Genomic_DNA"/>
</dbReference>
<evidence type="ECO:0000313" key="3">
    <source>
        <dbReference type="EMBL" id="KAF2252187.1"/>
    </source>
</evidence>
<feature type="transmembrane region" description="Helical" evidence="2">
    <location>
        <begin position="309"/>
        <end position="335"/>
    </location>
</feature>
<dbReference type="OrthoDB" id="10668582at2759"/>